<gene>
    <name evidence="2" type="ORF">QBC32DRAFT_204734</name>
</gene>
<sequence>MADAPLLAAAPGGDSHSDIPLTTQTENIPFNISSHPPRTIPHRSPFFGVFRTAYEKADASSISESLLSWPEKYSHAEPPAILFGPPGTAETSFTSLRHLDHDTARRVEIVRRGARAAGWDVFFASIRAVWSGPSTSKLFANTQNWPDYDAESALFEHLRRRDLTRSFFDVEVLSVHDLDGEPIVPLWISNSNSSRLSILHKAQGLIHDELFCSRPHEETYPGLQQPNHGWTRQFWHADTILLLPQAQSPSVLSSSVAANFGDDQVRHIAKYLLGLALQDTTGFPDSNITVHNAYIAVDMLYRVMRSALSGQVAAGAVMTPSVKSQILMFAGEQRDYALFLQACTLQSRFDTAPDQQLFVPWLDCLVKRRPLMNFWEPHLQECLTQAILSYQNLHDRVEFALALPNHITGQGSLPHLLVSSWLKPLLIPDDLRTPLLCSPKDGRALAKAALSFGNASTVSTVATQLITDILVQMQLPAEPMPWIAGFIEALHLKIDWGMTRLLCQTFLKFDHFFTTHHIPRFVSAWKSLDIDLVGFLLFLARQADYKLYKLWLADLSRSVKQWEGFHSPGMRAFFSSVYIQVSKVALLDSLCTDLLKQNYRMFVRPLQAHLYCHRDLSRKPSKPVDPNDPIAMEGYRFLVDASQQTARFRWTALQRDLTKWLWKDTGVRISLDTSTQPPTLVVKKLSPDSDEWFKQRKIAVQSCKELEDIRHASLQHLPNSQPQRLVDWSFADGTGPDPAWVMEDDPAIPPPETPNTPSRRILDRVVSPGSSPTFASPTSSDANARDESIRDETYGVPLDEKPDDKPAPDPMELTKEEAFKNLSYKDFMLRRHRLELKDEWEKICEEDKEDFEELYLLLGRRKGLPHKAYITEEVLQLAQNPAEGLVTNHRRRWLATHWISRLWEHRKGIRLITPADDPVFKHSKYGIKRKRGMGGDDDSEDEDNDHLWW</sequence>
<dbReference type="EMBL" id="MU859073">
    <property type="protein sequence ID" value="KAK3955677.1"/>
    <property type="molecule type" value="Genomic_DNA"/>
</dbReference>
<keyword evidence="3" id="KW-1185">Reference proteome</keyword>
<name>A0AAN6P4V6_9PEZI</name>
<feature type="region of interest" description="Disordered" evidence="1">
    <location>
        <begin position="736"/>
        <end position="811"/>
    </location>
</feature>
<dbReference type="Proteomes" id="UP001303222">
    <property type="component" value="Unassembled WGS sequence"/>
</dbReference>
<dbReference type="AlphaFoldDB" id="A0AAN6P4V6"/>
<reference evidence="2" key="2">
    <citation type="submission" date="2023-06" db="EMBL/GenBank/DDBJ databases">
        <authorList>
            <consortium name="Lawrence Berkeley National Laboratory"/>
            <person name="Mondo S.J."/>
            <person name="Hensen N."/>
            <person name="Bonometti L."/>
            <person name="Westerberg I."/>
            <person name="Brannstrom I.O."/>
            <person name="Guillou S."/>
            <person name="Cros-Aarteil S."/>
            <person name="Calhoun S."/>
            <person name="Haridas S."/>
            <person name="Kuo A."/>
            <person name="Pangilinan J."/>
            <person name="Riley R."/>
            <person name="Labutti K."/>
            <person name="Andreopoulos B."/>
            <person name="Lipzen A."/>
            <person name="Chen C."/>
            <person name="Yanf M."/>
            <person name="Daum C."/>
            <person name="Ng V."/>
            <person name="Clum A."/>
            <person name="Steindorff A."/>
            <person name="Ohm R."/>
            <person name="Martin F."/>
            <person name="Silar P."/>
            <person name="Natvig D."/>
            <person name="Lalanne C."/>
            <person name="Gautier V."/>
            <person name="Ament-Velasquez S.L."/>
            <person name="Kruys A."/>
            <person name="Hutchinson M.I."/>
            <person name="Powell A.J."/>
            <person name="Barry K."/>
            <person name="Miller A.N."/>
            <person name="Grigoriev I.V."/>
            <person name="Debuchy R."/>
            <person name="Gladieux P."/>
            <person name="Thoren M.H."/>
            <person name="Johannesson H."/>
        </authorList>
    </citation>
    <scope>NUCLEOTIDE SEQUENCE</scope>
    <source>
        <strain evidence="2">CBS 626.80</strain>
    </source>
</reference>
<comment type="caution">
    <text evidence="2">The sequence shown here is derived from an EMBL/GenBank/DDBJ whole genome shotgun (WGS) entry which is preliminary data.</text>
</comment>
<protein>
    <submittedName>
        <fullName evidence="2">Uncharacterized protein</fullName>
    </submittedName>
</protein>
<accession>A0AAN6P4V6</accession>
<evidence type="ECO:0000256" key="1">
    <source>
        <dbReference type="SAM" id="MobiDB-lite"/>
    </source>
</evidence>
<reference evidence="2" key="1">
    <citation type="journal article" date="2023" name="Mol. Phylogenet. Evol.">
        <title>Genome-scale phylogeny and comparative genomics of the fungal order Sordariales.</title>
        <authorList>
            <person name="Hensen N."/>
            <person name="Bonometti L."/>
            <person name="Westerberg I."/>
            <person name="Brannstrom I.O."/>
            <person name="Guillou S."/>
            <person name="Cros-Aarteil S."/>
            <person name="Calhoun S."/>
            <person name="Haridas S."/>
            <person name="Kuo A."/>
            <person name="Mondo S."/>
            <person name="Pangilinan J."/>
            <person name="Riley R."/>
            <person name="LaButti K."/>
            <person name="Andreopoulos B."/>
            <person name="Lipzen A."/>
            <person name="Chen C."/>
            <person name="Yan M."/>
            <person name="Daum C."/>
            <person name="Ng V."/>
            <person name="Clum A."/>
            <person name="Steindorff A."/>
            <person name="Ohm R.A."/>
            <person name="Martin F."/>
            <person name="Silar P."/>
            <person name="Natvig D.O."/>
            <person name="Lalanne C."/>
            <person name="Gautier V."/>
            <person name="Ament-Velasquez S.L."/>
            <person name="Kruys A."/>
            <person name="Hutchinson M.I."/>
            <person name="Powell A.J."/>
            <person name="Barry K."/>
            <person name="Miller A.N."/>
            <person name="Grigoriev I.V."/>
            <person name="Debuchy R."/>
            <person name="Gladieux P."/>
            <person name="Hiltunen Thoren M."/>
            <person name="Johannesson H."/>
        </authorList>
    </citation>
    <scope>NUCLEOTIDE SEQUENCE</scope>
    <source>
        <strain evidence="2">CBS 626.80</strain>
    </source>
</reference>
<feature type="compositionally biased region" description="Acidic residues" evidence="1">
    <location>
        <begin position="935"/>
        <end position="949"/>
    </location>
</feature>
<evidence type="ECO:0000313" key="2">
    <source>
        <dbReference type="EMBL" id="KAK3955677.1"/>
    </source>
</evidence>
<feature type="compositionally biased region" description="Basic and acidic residues" evidence="1">
    <location>
        <begin position="783"/>
        <end position="811"/>
    </location>
</feature>
<feature type="region of interest" description="Disordered" evidence="1">
    <location>
        <begin position="930"/>
        <end position="949"/>
    </location>
</feature>
<feature type="compositionally biased region" description="Polar residues" evidence="1">
    <location>
        <begin position="768"/>
        <end position="782"/>
    </location>
</feature>
<feature type="region of interest" description="Disordered" evidence="1">
    <location>
        <begin position="1"/>
        <end position="22"/>
    </location>
</feature>
<feature type="compositionally biased region" description="Low complexity" evidence="1">
    <location>
        <begin position="1"/>
        <end position="14"/>
    </location>
</feature>
<organism evidence="2 3">
    <name type="scientific">Pseudoneurospora amorphoporcata</name>
    <dbReference type="NCBI Taxonomy" id="241081"/>
    <lineage>
        <taxon>Eukaryota</taxon>
        <taxon>Fungi</taxon>
        <taxon>Dikarya</taxon>
        <taxon>Ascomycota</taxon>
        <taxon>Pezizomycotina</taxon>
        <taxon>Sordariomycetes</taxon>
        <taxon>Sordariomycetidae</taxon>
        <taxon>Sordariales</taxon>
        <taxon>Sordariaceae</taxon>
        <taxon>Pseudoneurospora</taxon>
    </lineage>
</organism>
<proteinExistence type="predicted"/>
<evidence type="ECO:0000313" key="3">
    <source>
        <dbReference type="Proteomes" id="UP001303222"/>
    </source>
</evidence>